<dbReference type="PANTHER" id="PTHR11142">
    <property type="entry name" value="PSEUDOURIDYLATE SYNTHASE"/>
    <property type="match status" value="1"/>
</dbReference>
<evidence type="ECO:0000256" key="1">
    <source>
        <dbReference type="ARBA" id="ARBA00009375"/>
    </source>
</evidence>
<dbReference type="PIRSF" id="PIRSF001430">
    <property type="entry name" value="tRNA_psdUrid_synth"/>
    <property type="match status" value="1"/>
</dbReference>
<dbReference type="AlphaFoldDB" id="A0A0B2BPN8"/>
<dbReference type="InterPro" id="IPR001406">
    <property type="entry name" value="PsdUridine_synth_TruA"/>
</dbReference>
<evidence type="ECO:0000259" key="8">
    <source>
        <dbReference type="Pfam" id="PF01416"/>
    </source>
</evidence>
<evidence type="ECO:0000256" key="7">
    <source>
        <dbReference type="RuleBase" id="RU003792"/>
    </source>
</evidence>
<accession>A0A0B2BPN8</accession>
<dbReference type="GO" id="GO:0031119">
    <property type="term" value="P:tRNA pseudouridine synthesis"/>
    <property type="evidence" value="ECO:0007669"/>
    <property type="project" value="UniProtKB-UniRule"/>
</dbReference>
<dbReference type="GO" id="GO:0003723">
    <property type="term" value="F:RNA binding"/>
    <property type="evidence" value="ECO:0007669"/>
    <property type="project" value="InterPro"/>
</dbReference>
<dbReference type="InterPro" id="IPR020103">
    <property type="entry name" value="PsdUridine_synth_cat_dom_sf"/>
</dbReference>
<dbReference type="CDD" id="cd02570">
    <property type="entry name" value="PseudoU_synth_EcTruA"/>
    <property type="match status" value="1"/>
</dbReference>
<dbReference type="Proteomes" id="UP000230842">
    <property type="component" value="Unassembled WGS sequence"/>
</dbReference>
<dbReference type="EC" id="5.4.99.12" evidence="4"/>
<dbReference type="NCBIfam" id="TIGR00071">
    <property type="entry name" value="hisT_truA"/>
    <property type="match status" value="1"/>
</dbReference>
<dbReference type="InterPro" id="IPR020094">
    <property type="entry name" value="TruA/RsuA/RluB/E/F_N"/>
</dbReference>
<comment type="caution">
    <text evidence="9">The sequence shown here is derived from an EMBL/GenBank/DDBJ whole genome shotgun (WGS) entry which is preliminary data.</text>
</comment>
<sequence length="280" mass="31141">MRVRVRLDLAYDGSAYRGWARQPDHPSVQQTVEDALTLVLRLDEPARLTVAGRTDTGVHARGQVAHVDLPDDLELDPEPLVRRLDRALPDDVVVRALAAAPEGFDARFSAMRRRYVYRLWDLPSGPDPLHRNHIVHHPRPLDVSAMNDAAVGVLGENDFAAFCRRREGATTIRTLQQLTTRRTDSRIVETTVVADAFCHSMVRSLMGALTAVGEGRHEPAWMARVLGARTRDPRVKVMPAHGLTLEEVEYPADARLAARAEEARSFRGPLEADSALDSED</sequence>
<dbReference type="Gene3D" id="3.30.70.580">
    <property type="entry name" value="Pseudouridine synthase I, catalytic domain, N-terminal subdomain"/>
    <property type="match status" value="1"/>
</dbReference>
<protein>
    <recommendedName>
        <fullName evidence="4">tRNA pseudouridine synthase A</fullName>
        <ecNumber evidence="4">5.4.99.12</ecNumber>
    </recommendedName>
    <alternativeName>
        <fullName evidence="4">tRNA pseudouridine(38-40) synthase</fullName>
    </alternativeName>
    <alternativeName>
        <fullName evidence="4">tRNA pseudouridylate synthase I</fullName>
    </alternativeName>
    <alternativeName>
        <fullName evidence="4">tRNA-uridine isomerase I</fullName>
    </alternativeName>
</protein>
<keyword evidence="10" id="KW-1185">Reference proteome</keyword>
<feature type="domain" description="Pseudouridine synthase I TruA alpha/beta" evidence="8">
    <location>
        <begin position="149"/>
        <end position="251"/>
    </location>
</feature>
<feature type="binding site" evidence="4 6">
    <location>
        <position position="115"/>
    </location>
    <ligand>
        <name>substrate</name>
    </ligand>
</feature>
<comment type="function">
    <text evidence="4">Formation of pseudouridine at positions 38, 39 and 40 in the anticodon stem and loop of transfer RNAs.</text>
</comment>
<dbReference type="PANTHER" id="PTHR11142:SF0">
    <property type="entry name" value="TRNA PSEUDOURIDINE SYNTHASE-LIKE 1"/>
    <property type="match status" value="1"/>
</dbReference>
<dbReference type="Pfam" id="PF01416">
    <property type="entry name" value="PseudoU_synth_1"/>
    <property type="match status" value="1"/>
</dbReference>
<evidence type="ECO:0000313" key="10">
    <source>
        <dbReference type="Proteomes" id="UP000230842"/>
    </source>
</evidence>
<comment type="subunit">
    <text evidence="4">Homodimer.</text>
</comment>
<dbReference type="SUPFAM" id="SSF55120">
    <property type="entry name" value="Pseudouridine synthase"/>
    <property type="match status" value="1"/>
</dbReference>
<organism evidence="9 10">
    <name type="scientific">Mumia flava</name>
    <dbReference type="NCBI Taxonomy" id="1348852"/>
    <lineage>
        <taxon>Bacteria</taxon>
        <taxon>Bacillati</taxon>
        <taxon>Actinomycetota</taxon>
        <taxon>Actinomycetes</taxon>
        <taxon>Propionibacteriales</taxon>
        <taxon>Nocardioidaceae</taxon>
        <taxon>Mumia</taxon>
    </lineage>
</organism>
<name>A0A0B2BPN8_9ACTN</name>
<dbReference type="FunFam" id="3.30.70.660:FF:000003">
    <property type="entry name" value="tRNA pseudouridine synthase A"/>
    <property type="match status" value="1"/>
</dbReference>
<proteinExistence type="inferred from homology"/>
<dbReference type="EMBL" id="PGEZ01000001">
    <property type="protein sequence ID" value="PJJ58381.1"/>
    <property type="molecule type" value="Genomic_DNA"/>
</dbReference>
<dbReference type="InterPro" id="IPR020097">
    <property type="entry name" value="PsdUridine_synth_TruA_a/b_dom"/>
</dbReference>
<evidence type="ECO:0000256" key="4">
    <source>
        <dbReference type="HAMAP-Rule" id="MF_00171"/>
    </source>
</evidence>
<reference evidence="9 10" key="1">
    <citation type="submission" date="2017-11" db="EMBL/GenBank/DDBJ databases">
        <title>Genomic Encyclopedia of Archaeal and Bacterial Type Strains, Phase II (KMG-II): From Individual Species to Whole Genera.</title>
        <authorList>
            <person name="Goeker M."/>
        </authorList>
    </citation>
    <scope>NUCLEOTIDE SEQUENCE [LARGE SCALE GENOMIC DNA]</scope>
    <source>
        <strain evidence="9 10">DSM 27763</strain>
    </source>
</reference>
<dbReference type="InterPro" id="IPR020095">
    <property type="entry name" value="PsdUridine_synth_TruA_C"/>
</dbReference>
<comment type="catalytic activity">
    <reaction evidence="4 7">
        <text>uridine(38/39/40) in tRNA = pseudouridine(38/39/40) in tRNA</text>
        <dbReference type="Rhea" id="RHEA:22376"/>
        <dbReference type="Rhea" id="RHEA-COMP:10085"/>
        <dbReference type="Rhea" id="RHEA-COMP:10087"/>
        <dbReference type="ChEBI" id="CHEBI:65314"/>
        <dbReference type="ChEBI" id="CHEBI:65315"/>
        <dbReference type="EC" id="5.4.99.12"/>
    </reaction>
</comment>
<evidence type="ECO:0000256" key="2">
    <source>
        <dbReference type="ARBA" id="ARBA00022694"/>
    </source>
</evidence>
<feature type="active site" description="Nucleophile" evidence="4 5">
    <location>
        <position position="55"/>
    </location>
</feature>
<evidence type="ECO:0000313" key="9">
    <source>
        <dbReference type="EMBL" id="PJJ58381.1"/>
    </source>
</evidence>
<dbReference type="Gene3D" id="3.30.70.660">
    <property type="entry name" value="Pseudouridine synthase I, catalytic domain, C-terminal subdomain"/>
    <property type="match status" value="1"/>
</dbReference>
<dbReference type="GO" id="GO:0160147">
    <property type="term" value="F:tRNA pseudouridine(38-40) synthase activity"/>
    <property type="evidence" value="ECO:0007669"/>
    <property type="project" value="UniProtKB-EC"/>
</dbReference>
<dbReference type="HAMAP" id="MF_00171">
    <property type="entry name" value="TruA"/>
    <property type="match status" value="1"/>
</dbReference>
<evidence type="ECO:0000256" key="5">
    <source>
        <dbReference type="PIRSR" id="PIRSR001430-1"/>
    </source>
</evidence>
<evidence type="ECO:0000256" key="6">
    <source>
        <dbReference type="PIRSR" id="PIRSR001430-2"/>
    </source>
</evidence>
<keyword evidence="3 4" id="KW-0413">Isomerase</keyword>
<gene>
    <name evidence="4" type="primary">truA</name>
    <name evidence="9" type="ORF">CLV56_2632</name>
</gene>
<dbReference type="FunFam" id="3.30.70.580:FF:000001">
    <property type="entry name" value="tRNA pseudouridine synthase A"/>
    <property type="match status" value="1"/>
</dbReference>
<comment type="similarity">
    <text evidence="1 4 7">Belongs to the tRNA pseudouridine synthase TruA family.</text>
</comment>
<evidence type="ECO:0000256" key="3">
    <source>
        <dbReference type="ARBA" id="ARBA00023235"/>
    </source>
</evidence>
<comment type="caution">
    <text evidence="4">Lacks conserved residue(s) required for the propagation of feature annotation.</text>
</comment>
<keyword evidence="2 4" id="KW-0819">tRNA processing</keyword>